<evidence type="ECO:0000313" key="1">
    <source>
        <dbReference type="EMBL" id="KAI3719242.1"/>
    </source>
</evidence>
<comment type="caution">
    <text evidence="1">The sequence shown here is derived from an EMBL/GenBank/DDBJ whole genome shotgun (WGS) entry which is preliminary data.</text>
</comment>
<dbReference type="EMBL" id="CM042052">
    <property type="protein sequence ID" value="KAI3719242.1"/>
    <property type="molecule type" value="Genomic_DNA"/>
</dbReference>
<evidence type="ECO:0000313" key="2">
    <source>
        <dbReference type="Proteomes" id="UP001055879"/>
    </source>
</evidence>
<gene>
    <name evidence="1" type="ORF">L6452_20137</name>
</gene>
<reference evidence="2" key="1">
    <citation type="journal article" date="2022" name="Mol. Ecol. Resour.">
        <title>The genomes of chicory, endive, great burdock and yacon provide insights into Asteraceae palaeo-polyploidization history and plant inulin production.</title>
        <authorList>
            <person name="Fan W."/>
            <person name="Wang S."/>
            <person name="Wang H."/>
            <person name="Wang A."/>
            <person name="Jiang F."/>
            <person name="Liu H."/>
            <person name="Zhao H."/>
            <person name="Xu D."/>
            <person name="Zhang Y."/>
        </authorList>
    </citation>
    <scope>NUCLEOTIDE SEQUENCE [LARGE SCALE GENOMIC DNA]</scope>
    <source>
        <strain evidence="2">cv. Niubang</strain>
    </source>
</reference>
<accession>A0ACB9B9S8</accession>
<organism evidence="1 2">
    <name type="scientific">Arctium lappa</name>
    <name type="common">Greater burdock</name>
    <name type="synonym">Lappa major</name>
    <dbReference type="NCBI Taxonomy" id="4217"/>
    <lineage>
        <taxon>Eukaryota</taxon>
        <taxon>Viridiplantae</taxon>
        <taxon>Streptophyta</taxon>
        <taxon>Embryophyta</taxon>
        <taxon>Tracheophyta</taxon>
        <taxon>Spermatophyta</taxon>
        <taxon>Magnoliopsida</taxon>
        <taxon>eudicotyledons</taxon>
        <taxon>Gunneridae</taxon>
        <taxon>Pentapetalae</taxon>
        <taxon>asterids</taxon>
        <taxon>campanulids</taxon>
        <taxon>Asterales</taxon>
        <taxon>Asteraceae</taxon>
        <taxon>Carduoideae</taxon>
        <taxon>Cardueae</taxon>
        <taxon>Arctiinae</taxon>
        <taxon>Arctium</taxon>
    </lineage>
</organism>
<reference evidence="1 2" key="2">
    <citation type="journal article" date="2022" name="Mol. Ecol. Resour.">
        <title>The genomes of chicory, endive, great burdock and yacon provide insights into Asteraceae paleo-polyploidization history and plant inulin production.</title>
        <authorList>
            <person name="Fan W."/>
            <person name="Wang S."/>
            <person name="Wang H."/>
            <person name="Wang A."/>
            <person name="Jiang F."/>
            <person name="Liu H."/>
            <person name="Zhao H."/>
            <person name="Xu D."/>
            <person name="Zhang Y."/>
        </authorList>
    </citation>
    <scope>NUCLEOTIDE SEQUENCE [LARGE SCALE GENOMIC DNA]</scope>
    <source>
        <strain evidence="2">cv. Niubang</strain>
    </source>
</reference>
<protein>
    <submittedName>
        <fullName evidence="1">Uncharacterized protein</fullName>
    </submittedName>
</protein>
<keyword evidence="2" id="KW-1185">Reference proteome</keyword>
<dbReference type="Proteomes" id="UP001055879">
    <property type="component" value="Linkage Group LG06"/>
</dbReference>
<name>A0ACB9B9S8_ARCLA</name>
<sequence length="80" mass="9118">MVVWIVPILPFPLFLTPLSPSTVYTLDRRSTLISHSIDSDFSPSPAVVSITSVDTRRYPEHWSYACGIIIQMMIKQSYML</sequence>
<proteinExistence type="predicted"/>